<dbReference type="VEuPathDB" id="FungiDB:PHYBLDRAFT_79640"/>
<sequence length="127" mass="14873">MEQTSVRSPISTHRQRPDSLTDDYEYHIYDTSPGERSYIASSSFGSCPIVVMSRHQGFEWNEELFVGAYRRNAGCESHKSRGRQQREERISDEIRRNSTETNSDTVCREIERVVEIKLTDKEKDIWP</sequence>
<reference evidence="3" key="1">
    <citation type="submission" date="2015-06" db="EMBL/GenBank/DDBJ databases">
        <title>Expansion of signal transduction pathways in fungi by whole-genome duplication.</title>
        <authorList>
            <consortium name="DOE Joint Genome Institute"/>
            <person name="Corrochano L.M."/>
            <person name="Kuo A."/>
            <person name="Marcet-Houben M."/>
            <person name="Polaino S."/>
            <person name="Salamov A."/>
            <person name="Villalobos J.M."/>
            <person name="Alvarez M.I."/>
            <person name="Avalos J."/>
            <person name="Benito E.P."/>
            <person name="Benoit I."/>
            <person name="Burger G."/>
            <person name="Camino L.P."/>
            <person name="Canovas D."/>
            <person name="Cerda-Olmedo E."/>
            <person name="Cheng J.-F."/>
            <person name="Dominguez A."/>
            <person name="Elias M."/>
            <person name="Eslava A.P."/>
            <person name="Glaser F."/>
            <person name="Grimwood J."/>
            <person name="Gutierrez G."/>
            <person name="Heitman J."/>
            <person name="Henrissat B."/>
            <person name="Iturriaga E.A."/>
            <person name="Lang B.F."/>
            <person name="Lavin J.L."/>
            <person name="Lee S."/>
            <person name="Li W."/>
            <person name="Lindquist E."/>
            <person name="Lopez-Garcia S."/>
            <person name="Luque E.M."/>
            <person name="Marcos A.T."/>
            <person name="Martin J."/>
            <person name="McCluskey K."/>
            <person name="Medina H.R."/>
            <person name="Miralles-Duran A."/>
            <person name="Miyazaki A."/>
            <person name="Munoz-Torres E."/>
            <person name="Oguiza J.A."/>
            <person name="Ohm R."/>
            <person name="Olmedo M."/>
            <person name="Orejas M."/>
            <person name="Ortiz-Castellanos L."/>
            <person name="Pisabarro A.G."/>
            <person name="Rodriguez-Romero J."/>
            <person name="Ruiz-Herrera J."/>
            <person name="Ruiz-Vazquez R."/>
            <person name="Sanz C."/>
            <person name="Schackwitz W."/>
            <person name="Schmutz J."/>
            <person name="Shahriari M."/>
            <person name="Shelest E."/>
            <person name="Silva-Franco F."/>
            <person name="Soanes D."/>
            <person name="Syed K."/>
            <person name="Tagua V.G."/>
            <person name="Talbot N.J."/>
            <person name="Thon M."/>
            <person name="De vries R.P."/>
            <person name="Wiebenga A."/>
            <person name="Yadav J.S."/>
            <person name="Braun E.L."/>
            <person name="Baker S."/>
            <person name="Garre V."/>
            <person name="Horwitz B."/>
            <person name="Torres-Martinez S."/>
            <person name="Idnurm A."/>
            <person name="Herrera-Estrella A."/>
            <person name="Gabaldon T."/>
            <person name="Grigoriev I.V."/>
        </authorList>
    </citation>
    <scope>NUCLEOTIDE SEQUENCE [LARGE SCALE GENOMIC DNA]</scope>
    <source>
        <strain evidence="3">NRRL 1555(-)</strain>
    </source>
</reference>
<evidence type="ECO:0000313" key="2">
    <source>
        <dbReference type="EMBL" id="OAD66023.1"/>
    </source>
</evidence>
<gene>
    <name evidence="2" type="ORF">PHYBLDRAFT_79640</name>
</gene>
<name>A0A162TCH2_PHYB8</name>
<feature type="compositionally biased region" description="Basic and acidic residues" evidence="1">
    <location>
        <begin position="76"/>
        <end position="98"/>
    </location>
</feature>
<feature type="region of interest" description="Disordered" evidence="1">
    <location>
        <begin position="75"/>
        <end position="103"/>
    </location>
</feature>
<feature type="region of interest" description="Disordered" evidence="1">
    <location>
        <begin position="1"/>
        <end position="23"/>
    </location>
</feature>
<dbReference type="GeneID" id="29004390"/>
<accession>A0A162TCH2</accession>
<keyword evidence="3" id="KW-1185">Reference proteome</keyword>
<proteinExistence type="predicted"/>
<dbReference type="RefSeq" id="XP_018284063.1">
    <property type="nucleotide sequence ID" value="XM_018443485.1"/>
</dbReference>
<feature type="compositionally biased region" description="Polar residues" evidence="1">
    <location>
        <begin position="1"/>
        <end position="12"/>
    </location>
</feature>
<dbReference type="InParanoid" id="A0A162TCH2"/>
<protein>
    <submittedName>
        <fullName evidence="2">Uncharacterized protein</fullName>
    </submittedName>
</protein>
<organism evidence="2 3">
    <name type="scientific">Phycomyces blakesleeanus (strain ATCC 8743b / DSM 1359 / FGSC 10004 / NBRC 33097 / NRRL 1555)</name>
    <dbReference type="NCBI Taxonomy" id="763407"/>
    <lineage>
        <taxon>Eukaryota</taxon>
        <taxon>Fungi</taxon>
        <taxon>Fungi incertae sedis</taxon>
        <taxon>Mucoromycota</taxon>
        <taxon>Mucoromycotina</taxon>
        <taxon>Mucoromycetes</taxon>
        <taxon>Mucorales</taxon>
        <taxon>Phycomycetaceae</taxon>
        <taxon>Phycomyces</taxon>
    </lineage>
</organism>
<dbReference type="EMBL" id="KV441006">
    <property type="protein sequence ID" value="OAD66023.1"/>
    <property type="molecule type" value="Genomic_DNA"/>
</dbReference>
<dbReference type="AlphaFoldDB" id="A0A162TCH2"/>
<dbReference type="Proteomes" id="UP000077315">
    <property type="component" value="Unassembled WGS sequence"/>
</dbReference>
<dbReference type="OrthoDB" id="2210039at2759"/>
<evidence type="ECO:0000256" key="1">
    <source>
        <dbReference type="SAM" id="MobiDB-lite"/>
    </source>
</evidence>
<evidence type="ECO:0000313" key="3">
    <source>
        <dbReference type="Proteomes" id="UP000077315"/>
    </source>
</evidence>